<keyword evidence="3 5" id="KW-0418">Kinase</keyword>
<gene>
    <name evidence="5" type="ORF">UR23_C0005G0030</name>
</gene>
<feature type="domain" description="Carbohydrate kinase PfkB" evidence="4">
    <location>
        <begin position="44"/>
        <end position="312"/>
    </location>
</feature>
<dbReference type="SUPFAM" id="SSF53613">
    <property type="entry name" value="Ribokinase-like"/>
    <property type="match status" value="1"/>
</dbReference>
<dbReference type="PANTHER" id="PTHR43320:SF3">
    <property type="entry name" value="CARBOHYDRATE KINASE PFKB DOMAIN-CONTAINING PROTEIN"/>
    <property type="match status" value="1"/>
</dbReference>
<dbReference type="GO" id="GO:0016301">
    <property type="term" value="F:kinase activity"/>
    <property type="evidence" value="ECO:0007669"/>
    <property type="project" value="UniProtKB-KW"/>
</dbReference>
<evidence type="ECO:0000259" key="4">
    <source>
        <dbReference type="Pfam" id="PF00294"/>
    </source>
</evidence>
<evidence type="ECO:0000256" key="3">
    <source>
        <dbReference type="ARBA" id="ARBA00022777"/>
    </source>
</evidence>
<dbReference type="EMBL" id="LBOK01000005">
    <property type="protein sequence ID" value="KKP37250.1"/>
    <property type="molecule type" value="Genomic_DNA"/>
</dbReference>
<evidence type="ECO:0000313" key="6">
    <source>
        <dbReference type="Proteomes" id="UP000034349"/>
    </source>
</evidence>
<name>A0A0G0BEI2_9BACT</name>
<dbReference type="Pfam" id="PF00294">
    <property type="entry name" value="PfkB"/>
    <property type="match status" value="1"/>
</dbReference>
<protein>
    <submittedName>
        <fullName evidence="5">PfkB family kinase, nonfunctional</fullName>
    </submittedName>
</protein>
<keyword evidence="2" id="KW-0808">Transferase</keyword>
<dbReference type="InterPro" id="IPR011611">
    <property type="entry name" value="PfkB_dom"/>
</dbReference>
<dbReference type="Proteomes" id="UP000034349">
    <property type="component" value="Unassembled WGS sequence"/>
</dbReference>
<proteinExistence type="inferred from homology"/>
<dbReference type="AlphaFoldDB" id="A0A0G0BEI2"/>
<reference evidence="5 6" key="1">
    <citation type="journal article" date="2015" name="Nature">
        <title>rRNA introns, odd ribosomes, and small enigmatic genomes across a large radiation of phyla.</title>
        <authorList>
            <person name="Brown C.T."/>
            <person name="Hug L.A."/>
            <person name="Thomas B.C."/>
            <person name="Sharon I."/>
            <person name="Castelle C.J."/>
            <person name="Singh A."/>
            <person name="Wilkins M.J."/>
            <person name="Williams K.H."/>
            <person name="Banfield J.F."/>
        </authorList>
    </citation>
    <scope>NUCLEOTIDE SEQUENCE [LARGE SCALE GENOMIC DNA]</scope>
</reference>
<comment type="caution">
    <text evidence="5">The sequence shown here is derived from an EMBL/GenBank/DDBJ whole genome shotgun (WGS) entry which is preliminary data.</text>
</comment>
<accession>A0A0G0BEI2</accession>
<dbReference type="InterPro" id="IPR029056">
    <property type="entry name" value="Ribokinase-like"/>
</dbReference>
<dbReference type="PANTHER" id="PTHR43320">
    <property type="entry name" value="SUGAR KINASE"/>
    <property type="match status" value="1"/>
</dbReference>
<comment type="similarity">
    <text evidence="1">Belongs to the carbohydrate kinase PfkB family.</text>
</comment>
<dbReference type="Gene3D" id="3.40.1190.20">
    <property type="match status" value="1"/>
</dbReference>
<sequence length="336" mass="37523">MYDIVTIGSATRDVFIKTDSFIKIKKRDLKIEINISPNDVVGILPLGSKVEIDNIHFDIGGGATNAAVSFARKGFKVVSINALGNDFNGHYIKKALLKENVNTLFQKIKDKFTGYSLIIVGNEGNRTVLVYRGASSNLNIDKIKWKLLKNAKWFYITSLDGNMDLLERIIKFCKYNNIKIAFNPGSQELKHNILLMEFLKNVDILILNQEEAANLCEFSFDKTDDIIKKLANLTISNIFVMTKGRKGVVVSDGTNFYEAGIFKEREAVDRTGAGDAFGSGFLTGFLKKGIKEGIREGSANSTSVLEYMGAKQGLLTLNELKSERWKMNNLNIKKHS</sequence>
<dbReference type="InterPro" id="IPR052700">
    <property type="entry name" value="Carb_kinase_PfkB-like"/>
</dbReference>
<organism evidence="5 6">
    <name type="scientific">Candidatus Roizmanbacteria bacterium GW2011_GWA2_32_13</name>
    <dbReference type="NCBI Taxonomy" id="1618475"/>
    <lineage>
        <taxon>Bacteria</taxon>
        <taxon>Candidatus Roizmaniibacteriota</taxon>
    </lineage>
</organism>
<evidence type="ECO:0000256" key="1">
    <source>
        <dbReference type="ARBA" id="ARBA00010688"/>
    </source>
</evidence>
<evidence type="ECO:0000256" key="2">
    <source>
        <dbReference type="ARBA" id="ARBA00022679"/>
    </source>
</evidence>
<evidence type="ECO:0000313" key="5">
    <source>
        <dbReference type="EMBL" id="KKP37250.1"/>
    </source>
</evidence>